<keyword evidence="4" id="KW-0472">Membrane</keyword>
<name>T1FEJ2_HELRO</name>
<reference evidence="10" key="1">
    <citation type="submission" date="2012-12" db="EMBL/GenBank/DDBJ databases">
        <authorList>
            <person name="Hellsten U."/>
            <person name="Grimwood J."/>
            <person name="Chapman J.A."/>
            <person name="Shapiro H."/>
            <person name="Aerts A."/>
            <person name="Otillar R.P."/>
            <person name="Terry A.Y."/>
            <person name="Boore J.L."/>
            <person name="Simakov O."/>
            <person name="Marletaz F."/>
            <person name="Cho S.-J."/>
            <person name="Edsinger-Gonzales E."/>
            <person name="Havlak P."/>
            <person name="Kuo D.-H."/>
            <person name="Larsson T."/>
            <person name="Lv J."/>
            <person name="Arendt D."/>
            <person name="Savage R."/>
            <person name="Osoegawa K."/>
            <person name="de Jong P."/>
            <person name="Lindberg D.R."/>
            <person name="Seaver E.C."/>
            <person name="Weisblat D.A."/>
            <person name="Putnam N.H."/>
            <person name="Grigoriev I.V."/>
            <person name="Rokhsar D.S."/>
        </authorList>
    </citation>
    <scope>NUCLEOTIDE SEQUENCE</scope>
</reference>
<dbReference type="SMART" id="SM00130">
    <property type="entry name" value="KR"/>
    <property type="match status" value="2"/>
</dbReference>
<dbReference type="InterPro" id="IPR003609">
    <property type="entry name" value="Pan_app"/>
</dbReference>
<dbReference type="InterPro" id="IPR050759">
    <property type="entry name" value="Serine_protease_kringle"/>
</dbReference>
<dbReference type="Pfam" id="PF14295">
    <property type="entry name" value="PAN_4"/>
    <property type="match status" value="2"/>
</dbReference>
<dbReference type="PANTHER" id="PTHR24261">
    <property type="entry name" value="PLASMINOGEN-RELATED"/>
    <property type="match status" value="1"/>
</dbReference>
<gene>
    <name evidence="9" type="primary">20207241</name>
    <name evidence="8" type="ORF">HELRODRAFT_179315</name>
</gene>
<evidence type="ECO:0000256" key="1">
    <source>
        <dbReference type="ARBA" id="ARBA00022572"/>
    </source>
</evidence>
<accession>T1FEJ2</accession>
<comment type="caution">
    <text evidence="3">Lacks conserved residue(s) required for the propagation of feature annotation.</text>
</comment>
<dbReference type="Proteomes" id="UP000015101">
    <property type="component" value="Unassembled WGS sequence"/>
</dbReference>
<keyword evidence="4" id="KW-1133">Transmembrane helix</keyword>
<reference evidence="9" key="3">
    <citation type="submission" date="2015-06" db="UniProtKB">
        <authorList>
            <consortium name="EnsemblMetazoa"/>
        </authorList>
    </citation>
    <scope>IDENTIFICATION</scope>
</reference>
<evidence type="ECO:0000313" key="10">
    <source>
        <dbReference type="Proteomes" id="UP000015101"/>
    </source>
</evidence>
<evidence type="ECO:0000259" key="7">
    <source>
        <dbReference type="PROSITE" id="PS50948"/>
    </source>
</evidence>
<proteinExistence type="predicted"/>
<evidence type="ECO:0000256" key="2">
    <source>
        <dbReference type="ARBA" id="ARBA00023157"/>
    </source>
</evidence>
<reference evidence="8 10" key="2">
    <citation type="journal article" date="2013" name="Nature">
        <title>Insights into bilaterian evolution from three spiralian genomes.</title>
        <authorList>
            <person name="Simakov O."/>
            <person name="Marletaz F."/>
            <person name="Cho S.J."/>
            <person name="Edsinger-Gonzales E."/>
            <person name="Havlak P."/>
            <person name="Hellsten U."/>
            <person name="Kuo D.H."/>
            <person name="Larsson T."/>
            <person name="Lv J."/>
            <person name="Arendt D."/>
            <person name="Savage R."/>
            <person name="Osoegawa K."/>
            <person name="de Jong P."/>
            <person name="Grimwood J."/>
            <person name="Chapman J.A."/>
            <person name="Shapiro H."/>
            <person name="Aerts A."/>
            <person name="Otillar R.P."/>
            <person name="Terry A.Y."/>
            <person name="Boore J.L."/>
            <person name="Grigoriev I.V."/>
            <person name="Lindberg D.R."/>
            <person name="Seaver E.C."/>
            <person name="Weisblat D.A."/>
            <person name="Putnam N.H."/>
            <person name="Rokhsar D.S."/>
        </authorList>
    </citation>
    <scope>NUCLEOTIDE SEQUENCE</scope>
</reference>
<feature type="disulfide bond" evidence="3">
    <location>
        <begin position="49"/>
        <end position="88"/>
    </location>
</feature>
<sequence>MINVTFLNWLIILYLEIPVVSLSLPSCALPLNGALYWGTHNKTISGRPCLPWKLFEHKITSVMLPDLNLEVALNFCRNPGMVGGRPFCYIQSDPPVAEDCSVCSRHEETCVLMDRGVNYVGDTSVSLIGRQCVSWIDAFKFLNHTYDKTLVRTNKSYITQEFVKEVGTITLDRLTEFGNFCRNPVSTLHSPWCFVDVPTLSWNYCDVCFNGPSLSIANTPHQPLQNSYRTDDNNRYFGNFKTFKTNYKQQITESIYERNISSSQITRSSRLTSRLNRDKLQLISWMSLTVDSLETCAIFCSTTSTCVKFYFVSDQQPKCYYTSSLNENGNVKESLGKNCTADNNVPKVMKLINAECDGGDSYPVGNYSQCKYKCLNDVDCQAYQFMGSNPTYNCFTFFHFPMCRRSRMVNYFEKRTAHDRQNRNLKVFKSSTYVVIRCTNEIKRTKRNMPPSLPPNFDFFKYDLASTTEKPPPAGSDFDFADEYHAESRFQFTPKLASTIMYNILIIYGIVVVIILLNLFKWQFWFENPQLKYDLEVAGKT</sequence>
<dbReference type="InterPro" id="IPR013806">
    <property type="entry name" value="Kringle-like"/>
</dbReference>
<dbReference type="Pfam" id="PF00051">
    <property type="entry name" value="Kringle"/>
    <property type="match status" value="2"/>
</dbReference>
<protein>
    <recommendedName>
        <fullName evidence="11">Kringle domain-containing protein</fullName>
    </recommendedName>
</protein>
<dbReference type="SUPFAM" id="SSF57440">
    <property type="entry name" value="Kringle-like"/>
    <property type="match status" value="2"/>
</dbReference>
<dbReference type="KEGG" id="hro:HELRODRAFT_179315"/>
<feature type="signal peptide" evidence="5">
    <location>
        <begin position="1"/>
        <end position="21"/>
    </location>
</feature>
<dbReference type="InterPro" id="IPR000001">
    <property type="entry name" value="Kringle"/>
</dbReference>
<dbReference type="InParanoid" id="T1FEJ2"/>
<evidence type="ECO:0000259" key="6">
    <source>
        <dbReference type="PROSITE" id="PS50070"/>
    </source>
</evidence>
<dbReference type="InterPro" id="IPR038178">
    <property type="entry name" value="Kringle_sf"/>
</dbReference>
<dbReference type="RefSeq" id="XP_009026405.1">
    <property type="nucleotide sequence ID" value="XM_009028157.1"/>
</dbReference>
<dbReference type="InterPro" id="IPR018056">
    <property type="entry name" value="Kringle_CS"/>
</dbReference>
<dbReference type="PROSITE" id="PS50948">
    <property type="entry name" value="PAN"/>
    <property type="match status" value="1"/>
</dbReference>
<dbReference type="HOGENOM" id="CLU_503709_0_0_1"/>
<evidence type="ECO:0000313" key="9">
    <source>
        <dbReference type="EnsemblMetazoa" id="HelroP179315"/>
    </source>
</evidence>
<dbReference type="PANTHER" id="PTHR24261:SF7">
    <property type="entry name" value="KRINGLE DOMAIN-CONTAINING PROTEIN"/>
    <property type="match status" value="1"/>
</dbReference>
<evidence type="ECO:0008006" key="11">
    <source>
        <dbReference type="Google" id="ProtNLM"/>
    </source>
</evidence>
<evidence type="ECO:0000256" key="4">
    <source>
        <dbReference type="SAM" id="Phobius"/>
    </source>
</evidence>
<dbReference type="PROSITE" id="PS50070">
    <property type="entry name" value="KRINGLE_2"/>
    <property type="match status" value="2"/>
</dbReference>
<dbReference type="FunFam" id="2.40.20.10:FF:000043">
    <property type="entry name" value="Metalloendopeptidase"/>
    <property type="match status" value="1"/>
</dbReference>
<feature type="transmembrane region" description="Helical" evidence="4">
    <location>
        <begin position="500"/>
        <end position="520"/>
    </location>
</feature>
<feature type="chain" id="PRO_5010980577" description="Kringle domain-containing protein" evidence="5">
    <location>
        <begin position="22"/>
        <end position="541"/>
    </location>
</feature>
<dbReference type="STRING" id="6412.T1FEJ2"/>
<feature type="domain" description="Apple" evidence="7">
    <location>
        <begin position="339"/>
        <end position="416"/>
    </location>
</feature>
<evidence type="ECO:0000313" key="8">
    <source>
        <dbReference type="EMBL" id="ESN95539.1"/>
    </source>
</evidence>
<dbReference type="CTD" id="20207241"/>
<keyword evidence="10" id="KW-1185">Reference proteome</keyword>
<keyword evidence="4" id="KW-0812">Transmembrane</keyword>
<dbReference type="EMBL" id="AMQM01006806">
    <property type="status" value="NOT_ANNOTATED_CDS"/>
    <property type="molecule type" value="Genomic_DNA"/>
</dbReference>
<keyword evidence="1 3" id="KW-0420">Kringle</keyword>
<dbReference type="FunFam" id="2.40.20.10:FF:000078">
    <property type="entry name" value="Uncharacterized protein"/>
    <property type="match status" value="1"/>
</dbReference>
<feature type="domain" description="Kringle" evidence="6">
    <location>
        <begin position="110"/>
        <end position="207"/>
    </location>
</feature>
<keyword evidence="5" id="KW-0732">Signal</keyword>
<evidence type="ECO:0000256" key="3">
    <source>
        <dbReference type="PROSITE-ProRule" id="PRU00121"/>
    </source>
</evidence>
<evidence type="ECO:0000256" key="5">
    <source>
        <dbReference type="SAM" id="SignalP"/>
    </source>
</evidence>
<dbReference type="PROSITE" id="PS00021">
    <property type="entry name" value="KRINGLE_1"/>
    <property type="match status" value="1"/>
</dbReference>
<dbReference type="EnsemblMetazoa" id="HelroT179315">
    <property type="protein sequence ID" value="HelroP179315"/>
    <property type="gene ID" value="HelroG179315"/>
</dbReference>
<keyword evidence="2 3" id="KW-1015">Disulfide bond</keyword>
<feature type="domain" description="Kringle" evidence="6">
    <location>
        <begin position="32"/>
        <end position="110"/>
    </location>
</feature>
<dbReference type="GeneID" id="20207241"/>
<organism evidence="9 10">
    <name type="scientific">Helobdella robusta</name>
    <name type="common">Californian leech</name>
    <dbReference type="NCBI Taxonomy" id="6412"/>
    <lineage>
        <taxon>Eukaryota</taxon>
        <taxon>Metazoa</taxon>
        <taxon>Spiralia</taxon>
        <taxon>Lophotrochozoa</taxon>
        <taxon>Annelida</taxon>
        <taxon>Clitellata</taxon>
        <taxon>Hirudinea</taxon>
        <taxon>Rhynchobdellida</taxon>
        <taxon>Glossiphoniidae</taxon>
        <taxon>Helobdella</taxon>
    </lineage>
</organism>
<dbReference type="AlphaFoldDB" id="T1FEJ2"/>
<dbReference type="EMBL" id="KB097519">
    <property type="protein sequence ID" value="ESN95539.1"/>
    <property type="molecule type" value="Genomic_DNA"/>
</dbReference>
<dbReference type="OrthoDB" id="272018at2759"/>
<dbReference type="eggNOG" id="ENOG502SGRD">
    <property type="taxonomic scope" value="Eukaryota"/>
</dbReference>
<dbReference type="Gene3D" id="2.40.20.10">
    <property type="entry name" value="Plasminogen Kringle 4"/>
    <property type="match status" value="2"/>
</dbReference>